<dbReference type="RefSeq" id="WP_379838773.1">
    <property type="nucleotide sequence ID" value="NZ_JBHRYQ010000001.1"/>
</dbReference>
<evidence type="ECO:0000256" key="2">
    <source>
        <dbReference type="ARBA" id="ARBA00022670"/>
    </source>
</evidence>
<dbReference type="Proteomes" id="UP001595616">
    <property type="component" value="Unassembled WGS sequence"/>
</dbReference>
<keyword evidence="8" id="KW-1015">Disulfide bond</keyword>
<dbReference type="NCBIfam" id="NF045639">
    <property type="entry name" value="GCX_COOH"/>
    <property type="match status" value="1"/>
</dbReference>
<evidence type="ECO:0000313" key="11">
    <source>
        <dbReference type="EMBL" id="MFC3811921.1"/>
    </source>
</evidence>
<keyword evidence="2" id="KW-0645">Protease</keyword>
<dbReference type="EMBL" id="JBHRYQ010000001">
    <property type="protein sequence ID" value="MFC3811921.1"/>
    <property type="molecule type" value="Genomic_DNA"/>
</dbReference>
<dbReference type="InterPro" id="IPR008754">
    <property type="entry name" value="Peptidase_M43"/>
</dbReference>
<organism evidence="11 12">
    <name type="scientific">Lacihabitans lacunae</name>
    <dbReference type="NCBI Taxonomy" id="1028214"/>
    <lineage>
        <taxon>Bacteria</taxon>
        <taxon>Pseudomonadati</taxon>
        <taxon>Bacteroidota</taxon>
        <taxon>Cytophagia</taxon>
        <taxon>Cytophagales</taxon>
        <taxon>Leadbetterellaceae</taxon>
        <taxon>Lacihabitans</taxon>
    </lineage>
</organism>
<evidence type="ECO:0000256" key="8">
    <source>
        <dbReference type="ARBA" id="ARBA00023157"/>
    </source>
</evidence>
<dbReference type="Pfam" id="PF05572">
    <property type="entry name" value="Peptidase_M43"/>
    <property type="match status" value="1"/>
</dbReference>
<dbReference type="GO" id="GO:0008237">
    <property type="term" value="F:metallopeptidase activity"/>
    <property type="evidence" value="ECO:0007669"/>
    <property type="project" value="UniProtKB-KW"/>
</dbReference>
<comment type="caution">
    <text evidence="11">The sequence shown here is derived from an EMBL/GenBank/DDBJ whole genome shotgun (WGS) entry which is preliminary data.</text>
</comment>
<evidence type="ECO:0000256" key="5">
    <source>
        <dbReference type="ARBA" id="ARBA00022801"/>
    </source>
</evidence>
<gene>
    <name evidence="11" type="ORF">ACFOOI_14755</name>
</gene>
<dbReference type="InterPro" id="IPR055015">
    <property type="entry name" value="GCX_COOH"/>
</dbReference>
<accession>A0ABV7YYD5</accession>
<evidence type="ECO:0000259" key="9">
    <source>
        <dbReference type="Pfam" id="PF05572"/>
    </source>
</evidence>
<dbReference type="InterPro" id="IPR024079">
    <property type="entry name" value="MetalloPept_cat_dom_sf"/>
</dbReference>
<keyword evidence="3" id="KW-0479">Metal-binding</keyword>
<dbReference type="PANTHER" id="PTHR47466">
    <property type="match status" value="1"/>
</dbReference>
<evidence type="ECO:0000256" key="1">
    <source>
        <dbReference type="ARBA" id="ARBA00008721"/>
    </source>
</evidence>
<evidence type="ECO:0000256" key="7">
    <source>
        <dbReference type="ARBA" id="ARBA00023049"/>
    </source>
</evidence>
<dbReference type="Gene3D" id="3.40.390.10">
    <property type="entry name" value="Collagenase (Catalytic Domain)"/>
    <property type="match status" value="1"/>
</dbReference>
<keyword evidence="4" id="KW-0732">Signal</keyword>
<evidence type="ECO:0000256" key="4">
    <source>
        <dbReference type="ARBA" id="ARBA00022729"/>
    </source>
</evidence>
<dbReference type="PANTHER" id="PTHR47466:SF1">
    <property type="entry name" value="METALLOPROTEASE MEP1 (AFU_ORTHOLOGUE AFUA_1G07730)-RELATED"/>
    <property type="match status" value="1"/>
</dbReference>
<keyword evidence="5" id="KW-0378">Hydrolase</keyword>
<feature type="domain" description="Peptidase M43 pregnancy-associated plasma-A" evidence="9">
    <location>
        <begin position="211"/>
        <end position="300"/>
    </location>
</feature>
<name>A0ABV7YYD5_9BACT</name>
<dbReference type="Pfam" id="PF20009">
    <property type="entry name" value="GEVED"/>
    <property type="match status" value="1"/>
</dbReference>
<sequence>MKRLFLKKHIKTLILILFILISIDINGQKNEVCGLSFNKEYSTNVKTINNHLIKPDSSIIIKIPIVFHIYHHGEPVGFGNNYHIDSLKKAIFNLNLAFSGKGGYRESVDTKIEFFLLKDSLSCDATNIPSNGVDRVNLHDLPQLSNLVYFSYGMTKSNYYVYFNKDIFQLSPNPLTQKCLNIRLIPNFSEARGLVGEGEFEDVVLRSNTIENRENSSVLVHELGHVLGLSHTFNNYDDNCIDGDGISDTDPHMVSDNSNPDDINICTGKRKGKIIYNFMSYGSFQNNFTSMQKDKMRSTINYYFPEFINNNTNQLSHPAIKGGPSLSCVFTANQNAENFKTPISFHFNSINYSNFYEKNLNYLDYSCALKTELVANRSYNYSFFDSNSESLFYKLLIDLNNDGDFEDAGEVIKSGIKNANSEISGIYFTPPNSAQYTWLRMRIIRSNTDLASNCNTPSYGNAMDFSVKIISNCEKPNSPSVNNKKINYGETVILNSTGCVGLTKWYSNGNEVGIGGLYTTVNLIADTYYQVSCIFNGCESLSTMVKVEVTEKFEFGQFSNNLCINSTLNIPLNTSNMGNDILFLLKKGDIILYSKIYKNEGVLNFKIPSFFKLYTGGLNEKMTYGQNYYFQIETVNVFNGKKQTSRSTNINIGAIRNGHRIVENQNEIYDINSNDLTKVDYICSGKSKVYFAQVLNYFGNSFEREGLNFSWKRNGVLLGTSTSSQIEVGQDGAYTFEVSQAGCIGISATQYLYNSNNISNSIKTVGEEYACEGTKKEIFSNYISNSANYKWEKDGEYIMNENKSSFLADQSGNYNVIVNENNCTIYQSKSVPLTFSKSLPTKVLTYGGDTTLCFSSSFGYIYSNNVIRIEESFQNSTSLSSEFKYQWLKNGFVLINEDKSYIDISSVGQYSLLKKQGNCISKSNTLNINENTQLPKPKLYYGSTVNVCQSSIDLMTNFMLRGNWFKNNASTGVYSYILNASTSGIYKYVVGVGTSCESQSDPINITIGTGFIPKITYKDFDKKNLCGVNDNLSLIFDFNNSSNSFSFQWLKNGIEILGNTGNNININSPGTYSLRVNNGLCIAISNEIIVLNNNSDIRLLTTDTDLDCTNRAAKLELKGLSMNTINDIFVWKENGTIIPFAKTSYIYVNKEGNYTVEYNNGFGCLYFSNVITIKSGGGEITVPEIFTSKGQASQLVATGCTNGTVKWYSSLDMELTLKLGSVFNAPPLDLSRSYFSTCYKGGCENYFPVEGKINVSGCLQNQSFESAGSPAGTYRALNKIRSTGIVNDKIIYSSGASVELLPGFMVQNNSSFEAKIGGCEN</sequence>
<keyword evidence="6" id="KW-0862">Zinc</keyword>
<dbReference type="SUPFAM" id="SSF55486">
    <property type="entry name" value="Metalloproteases ('zincins'), catalytic domain"/>
    <property type="match status" value="1"/>
</dbReference>
<dbReference type="InterPro" id="IPR045474">
    <property type="entry name" value="GEVED"/>
</dbReference>
<comment type="similarity">
    <text evidence="1">Belongs to the peptidase M43B family.</text>
</comment>
<evidence type="ECO:0000313" key="12">
    <source>
        <dbReference type="Proteomes" id="UP001595616"/>
    </source>
</evidence>
<reference evidence="12" key="1">
    <citation type="journal article" date="2019" name="Int. J. Syst. Evol. Microbiol.">
        <title>The Global Catalogue of Microorganisms (GCM) 10K type strain sequencing project: providing services to taxonomists for standard genome sequencing and annotation.</title>
        <authorList>
            <consortium name="The Broad Institute Genomics Platform"/>
            <consortium name="The Broad Institute Genome Sequencing Center for Infectious Disease"/>
            <person name="Wu L."/>
            <person name="Ma J."/>
        </authorList>
    </citation>
    <scope>NUCLEOTIDE SEQUENCE [LARGE SCALE GENOMIC DNA]</scope>
    <source>
        <strain evidence="12">CECT 7956</strain>
    </source>
</reference>
<evidence type="ECO:0000256" key="3">
    <source>
        <dbReference type="ARBA" id="ARBA00022723"/>
    </source>
</evidence>
<keyword evidence="7 11" id="KW-0482">Metalloprotease</keyword>
<feature type="domain" description="GEVED" evidence="10">
    <location>
        <begin position="395"/>
        <end position="467"/>
    </location>
</feature>
<proteinExistence type="inferred from homology"/>
<protein>
    <submittedName>
        <fullName evidence="11">M43 family zinc metalloprotease</fullName>
    </submittedName>
</protein>
<keyword evidence="12" id="KW-1185">Reference proteome</keyword>
<evidence type="ECO:0000259" key="10">
    <source>
        <dbReference type="Pfam" id="PF20009"/>
    </source>
</evidence>
<evidence type="ECO:0000256" key="6">
    <source>
        <dbReference type="ARBA" id="ARBA00022833"/>
    </source>
</evidence>